<evidence type="ECO:0000259" key="4">
    <source>
        <dbReference type="PROSITE" id="PS51173"/>
    </source>
</evidence>
<comment type="caution">
    <text evidence="5">The sequence shown here is derived from an EMBL/GenBank/DDBJ whole genome shotgun (WGS) entry which is preliminary data.</text>
</comment>
<feature type="region of interest" description="Disordered" evidence="3">
    <location>
        <begin position="1"/>
        <end position="44"/>
    </location>
</feature>
<organism evidence="5 6">
    <name type="scientific">Streptomyces rubrogriseus</name>
    <dbReference type="NCBI Taxonomy" id="194673"/>
    <lineage>
        <taxon>Bacteria</taxon>
        <taxon>Bacillati</taxon>
        <taxon>Actinomycetota</taxon>
        <taxon>Actinomycetes</taxon>
        <taxon>Kitasatosporales</taxon>
        <taxon>Streptomycetaceae</taxon>
        <taxon>Streptomyces</taxon>
        <taxon>Streptomyces violaceoruber group</taxon>
    </lineage>
</organism>
<dbReference type="GO" id="GO:0030247">
    <property type="term" value="F:polysaccharide binding"/>
    <property type="evidence" value="ECO:0007669"/>
    <property type="project" value="UniProtKB-UniRule"/>
</dbReference>
<dbReference type="GO" id="GO:0000272">
    <property type="term" value="P:polysaccharide catabolic process"/>
    <property type="evidence" value="ECO:0007669"/>
    <property type="project" value="UniProtKB-KW"/>
</dbReference>
<feature type="domain" description="CBM2" evidence="4">
    <location>
        <begin position="36"/>
        <end position="107"/>
    </location>
</feature>
<evidence type="ECO:0000256" key="2">
    <source>
        <dbReference type="ARBA" id="ARBA00023326"/>
    </source>
</evidence>
<dbReference type="RefSeq" id="WP_164273564.1">
    <property type="nucleotide sequence ID" value="NZ_JAAGMQ010000345.1"/>
</dbReference>
<gene>
    <name evidence="5" type="ORF">G3I66_11935</name>
</gene>
<dbReference type="InterPro" id="IPR008965">
    <property type="entry name" value="CBM2/CBM3_carb-bd_dom_sf"/>
</dbReference>
<reference evidence="5 6" key="1">
    <citation type="submission" date="2020-01" db="EMBL/GenBank/DDBJ databases">
        <title>Insect and environment-associated Actinomycetes.</title>
        <authorList>
            <person name="Currrie C."/>
            <person name="Chevrette M."/>
            <person name="Carlson C."/>
            <person name="Stubbendieck R."/>
            <person name="Wendt-Pienkowski E."/>
        </authorList>
    </citation>
    <scope>NUCLEOTIDE SEQUENCE [LARGE SCALE GENOMIC DNA]</scope>
    <source>
        <strain evidence="5 6">SID7739</strain>
    </source>
</reference>
<dbReference type="SUPFAM" id="SSF49384">
    <property type="entry name" value="Carbohydrate-binding domain"/>
    <property type="match status" value="1"/>
</dbReference>
<evidence type="ECO:0000256" key="1">
    <source>
        <dbReference type="ARBA" id="ARBA00022729"/>
    </source>
</evidence>
<dbReference type="InterPro" id="IPR012291">
    <property type="entry name" value="CBM2_carb-bd_dom_sf"/>
</dbReference>
<feature type="compositionally biased region" description="Low complexity" evidence="3">
    <location>
        <begin position="26"/>
        <end position="37"/>
    </location>
</feature>
<proteinExistence type="predicted"/>
<keyword evidence="1" id="KW-0732">Signal</keyword>
<evidence type="ECO:0000313" key="5">
    <source>
        <dbReference type="EMBL" id="NEC33881.1"/>
    </source>
</evidence>
<dbReference type="AlphaFoldDB" id="A0A6G3TCY2"/>
<accession>A0A6G3TCY2</accession>
<dbReference type="GO" id="GO:0004553">
    <property type="term" value="F:hydrolase activity, hydrolyzing O-glycosyl compounds"/>
    <property type="evidence" value="ECO:0007669"/>
    <property type="project" value="InterPro"/>
</dbReference>
<sequence length="107" mass="10950">MRACRSCARPRPRPPPTTPSWRVAESASASTASSTTSPIPGGQSITQIWNATRLQDGRSVTVTHPSGYNTSIAPGATVNFGFSGASQAGTNGVPDSFTLKGTACPSV</sequence>
<dbReference type="Gene3D" id="2.60.40.290">
    <property type="match status" value="1"/>
</dbReference>
<keyword evidence="2" id="KW-0119">Carbohydrate metabolism</keyword>
<evidence type="ECO:0000313" key="6">
    <source>
        <dbReference type="Proteomes" id="UP000475666"/>
    </source>
</evidence>
<dbReference type="EMBL" id="JAAGMQ010000345">
    <property type="protein sequence ID" value="NEC33881.1"/>
    <property type="molecule type" value="Genomic_DNA"/>
</dbReference>
<dbReference type="SMART" id="SM00637">
    <property type="entry name" value="CBD_II"/>
    <property type="match status" value="1"/>
</dbReference>
<evidence type="ECO:0000256" key="3">
    <source>
        <dbReference type="SAM" id="MobiDB-lite"/>
    </source>
</evidence>
<keyword evidence="2" id="KW-0624">Polysaccharide degradation</keyword>
<dbReference type="InterPro" id="IPR001919">
    <property type="entry name" value="CBD2"/>
</dbReference>
<name>A0A6G3TCY2_9ACTN</name>
<dbReference type="PROSITE" id="PS51173">
    <property type="entry name" value="CBM2"/>
    <property type="match status" value="1"/>
</dbReference>
<dbReference type="Pfam" id="PF00553">
    <property type="entry name" value="CBM_2"/>
    <property type="match status" value="1"/>
</dbReference>
<dbReference type="Proteomes" id="UP000475666">
    <property type="component" value="Unassembled WGS sequence"/>
</dbReference>
<protein>
    <recommendedName>
        <fullName evidence="4">CBM2 domain-containing protein</fullName>
    </recommendedName>
</protein>